<dbReference type="SUPFAM" id="SSF46774">
    <property type="entry name" value="ARID-like"/>
    <property type="match status" value="1"/>
</dbReference>
<dbReference type="CDD" id="cd16100">
    <property type="entry name" value="ARID"/>
    <property type="match status" value="1"/>
</dbReference>
<dbReference type="SMART" id="SM01014">
    <property type="entry name" value="ARID"/>
    <property type="match status" value="1"/>
</dbReference>
<feature type="domain" description="ARID" evidence="2">
    <location>
        <begin position="31"/>
        <end position="124"/>
    </location>
</feature>
<organism evidence="3 4">
    <name type="scientific">Medicago truncatula</name>
    <name type="common">Barrel medic</name>
    <name type="synonym">Medicago tribuloides</name>
    <dbReference type="NCBI Taxonomy" id="3880"/>
    <lineage>
        <taxon>Eukaryota</taxon>
        <taxon>Viridiplantae</taxon>
        <taxon>Streptophyta</taxon>
        <taxon>Embryophyta</taxon>
        <taxon>Tracheophyta</taxon>
        <taxon>Spermatophyta</taxon>
        <taxon>Magnoliopsida</taxon>
        <taxon>eudicotyledons</taxon>
        <taxon>Gunneridae</taxon>
        <taxon>Pentapetalae</taxon>
        <taxon>rosids</taxon>
        <taxon>fabids</taxon>
        <taxon>Fabales</taxon>
        <taxon>Fabaceae</taxon>
        <taxon>Papilionoideae</taxon>
        <taxon>50 kb inversion clade</taxon>
        <taxon>NPAAA clade</taxon>
        <taxon>Hologalegina</taxon>
        <taxon>IRL clade</taxon>
        <taxon>Trifolieae</taxon>
        <taxon>Medicago</taxon>
    </lineage>
</organism>
<dbReference type="OrthoDB" id="1938591at2759"/>
<name>A0A396GT83_MEDTR</name>
<dbReference type="EMBL" id="PSQE01000008">
    <property type="protein sequence ID" value="RHN43381.1"/>
    <property type="molecule type" value="Genomic_DNA"/>
</dbReference>
<feature type="compositionally biased region" description="Basic and acidic residues" evidence="1">
    <location>
        <begin position="406"/>
        <end position="417"/>
    </location>
</feature>
<dbReference type="GO" id="GO:0003677">
    <property type="term" value="F:DNA binding"/>
    <property type="evidence" value="ECO:0007669"/>
    <property type="project" value="InterPro"/>
</dbReference>
<evidence type="ECO:0000313" key="3">
    <source>
        <dbReference type="EMBL" id="RHN43381.1"/>
    </source>
</evidence>
<dbReference type="PROSITE" id="PS51011">
    <property type="entry name" value="ARID"/>
    <property type="match status" value="1"/>
</dbReference>
<gene>
    <name evidence="3" type="ORF">MtrunA17_Chr8g0387181</name>
</gene>
<dbReference type="Gene3D" id="1.10.150.60">
    <property type="entry name" value="ARID DNA-binding domain"/>
    <property type="match status" value="1"/>
</dbReference>
<dbReference type="Pfam" id="PF01388">
    <property type="entry name" value="ARID"/>
    <property type="match status" value="1"/>
</dbReference>
<accession>A0A396GT83</accession>
<dbReference type="PANTHER" id="PTHR46410">
    <property type="entry name" value="AT-RICH INTERACTIVE DOMAIN-CONTAINING PROTEIN 2"/>
    <property type="match status" value="1"/>
</dbReference>
<dbReference type="Gramene" id="rna49944">
    <property type="protein sequence ID" value="RHN43381.1"/>
    <property type="gene ID" value="gene49944"/>
</dbReference>
<feature type="region of interest" description="Disordered" evidence="1">
    <location>
        <begin position="452"/>
        <end position="471"/>
    </location>
</feature>
<feature type="region of interest" description="Disordered" evidence="1">
    <location>
        <begin position="379"/>
        <end position="417"/>
    </location>
</feature>
<protein>
    <submittedName>
        <fullName evidence="3">Putative transcription factor &amp; chromatin remodeling ARID family</fullName>
    </submittedName>
</protein>
<dbReference type="PANTHER" id="PTHR46410:SF18">
    <property type="entry name" value="AT-RICH INTERACTIVE DOMAIN-CONTAINING PROTEIN 2"/>
    <property type="match status" value="1"/>
</dbReference>
<dbReference type="SMART" id="SM00501">
    <property type="entry name" value="BRIGHT"/>
    <property type="match status" value="1"/>
</dbReference>
<dbReference type="InterPro" id="IPR001606">
    <property type="entry name" value="ARID_dom"/>
</dbReference>
<dbReference type="AlphaFoldDB" id="A0A396GT83"/>
<reference evidence="4" key="1">
    <citation type="journal article" date="2018" name="Nat. Plants">
        <title>Whole-genome landscape of Medicago truncatula symbiotic genes.</title>
        <authorList>
            <person name="Pecrix Y."/>
            <person name="Staton S.E."/>
            <person name="Sallet E."/>
            <person name="Lelandais-Briere C."/>
            <person name="Moreau S."/>
            <person name="Carrere S."/>
            <person name="Blein T."/>
            <person name="Jardinaud M.F."/>
            <person name="Latrasse D."/>
            <person name="Zouine M."/>
            <person name="Zahm M."/>
            <person name="Kreplak J."/>
            <person name="Mayjonade B."/>
            <person name="Satge C."/>
            <person name="Perez M."/>
            <person name="Cauet S."/>
            <person name="Marande W."/>
            <person name="Chantry-Darmon C."/>
            <person name="Lopez-Roques C."/>
            <person name="Bouchez O."/>
            <person name="Berard A."/>
            <person name="Debelle F."/>
            <person name="Munos S."/>
            <person name="Bendahmane A."/>
            <person name="Berges H."/>
            <person name="Niebel A."/>
            <person name="Buitink J."/>
            <person name="Frugier F."/>
            <person name="Benhamed M."/>
            <person name="Crespi M."/>
            <person name="Gouzy J."/>
            <person name="Gamas P."/>
        </authorList>
    </citation>
    <scope>NUCLEOTIDE SEQUENCE [LARGE SCALE GENOMIC DNA]</scope>
    <source>
        <strain evidence="4">cv. Jemalong A17</strain>
    </source>
</reference>
<dbReference type="Proteomes" id="UP000265566">
    <property type="component" value="Chromosome 8"/>
</dbReference>
<feature type="compositionally biased region" description="Basic and acidic residues" evidence="1">
    <location>
        <begin position="457"/>
        <end position="471"/>
    </location>
</feature>
<sequence>MANGSFLDRLEAEFHGNGGCIVEYRADRDKAKQKSLFCQIFSVYLKENCSRGIVRPMPVMLGDGPLLDLYQLFFLVKEKGGYDAVSRKGLWDSVIIEMGFNLHVLASVKLVYEKYLSDFEGWLSKTFEERSLKNGNHGYLNSLPIDLEKEFRSLLCSNLKDNDDDFVPLESSNIIKRIEFVNHKSDGYLLDTNYQNNKWEGVQNVDGDDIDDDEKFGNGVEDYLAASCVEISEKEFNSRKRKRESLSGMVNWTRHIAKHPLDPVAPPLPEPSRWKQYKGGQDFFVQLLRARDVLSVRKQAEPNGGSSSQKVKMHPAMYEDQVALGHQGTVKLRYSERLPVSVKSRCLCCNSCSGKGNKLHGSVNMESEICPLEKTTAKPDVVTEKKKSTAKPDATEKRKSTANPDVTEKRKSEPSMDDDFREKLVSVGHLFQAEVPEWTGIVSESDSKWSGTQVWPVKDDSKPTTETDLVGRGRRGRCSCNVQGSVDCVRFHIAENRMKLKLELHSVFYHWGFDKMGEEVSLRWTADEEKRFKDAMRLKFPSQNKSFWNNPSRYFRNKTRKDMVSYYFNVYLIQLRSYQNRVTPKTVDSDDDEVEFGSFGDGFGREAMKHPYMDYLECSENKQCFDFE</sequence>
<evidence type="ECO:0000256" key="1">
    <source>
        <dbReference type="SAM" id="MobiDB-lite"/>
    </source>
</evidence>
<proteinExistence type="predicted"/>
<comment type="caution">
    <text evidence="3">The sequence shown here is derived from an EMBL/GenBank/DDBJ whole genome shotgun (WGS) entry which is preliminary data.</text>
</comment>
<dbReference type="InterPro" id="IPR036431">
    <property type="entry name" value="ARID_dom_sf"/>
</dbReference>
<evidence type="ECO:0000259" key="2">
    <source>
        <dbReference type="PROSITE" id="PS51011"/>
    </source>
</evidence>
<evidence type="ECO:0000313" key="4">
    <source>
        <dbReference type="Proteomes" id="UP000265566"/>
    </source>
</evidence>